<organism evidence="6 7">
    <name type="scientific">Solanum verrucosum</name>
    <dbReference type="NCBI Taxonomy" id="315347"/>
    <lineage>
        <taxon>Eukaryota</taxon>
        <taxon>Viridiplantae</taxon>
        <taxon>Streptophyta</taxon>
        <taxon>Embryophyta</taxon>
        <taxon>Tracheophyta</taxon>
        <taxon>Spermatophyta</taxon>
        <taxon>Magnoliopsida</taxon>
        <taxon>eudicotyledons</taxon>
        <taxon>Gunneridae</taxon>
        <taxon>Pentapetalae</taxon>
        <taxon>asterids</taxon>
        <taxon>lamiids</taxon>
        <taxon>Solanales</taxon>
        <taxon>Solanaceae</taxon>
        <taxon>Solanoideae</taxon>
        <taxon>Solaneae</taxon>
        <taxon>Solanum</taxon>
    </lineage>
</organism>
<keyword evidence="5" id="KW-1133">Transmembrane helix</keyword>
<dbReference type="InterPro" id="IPR015943">
    <property type="entry name" value="WD40/YVTN_repeat-like_dom_sf"/>
</dbReference>
<keyword evidence="5" id="KW-0812">Transmembrane</keyword>
<evidence type="ECO:0000256" key="1">
    <source>
        <dbReference type="ARBA" id="ARBA00004123"/>
    </source>
</evidence>
<proteinExistence type="predicted"/>
<keyword evidence="4" id="KW-0539">Nucleus</keyword>
<dbReference type="Gene3D" id="2.130.10.10">
    <property type="entry name" value="YVTN repeat-like/Quinoprotein amine dehydrogenase"/>
    <property type="match status" value="1"/>
</dbReference>
<evidence type="ECO:0000256" key="3">
    <source>
        <dbReference type="ARBA" id="ARBA00022737"/>
    </source>
</evidence>
<dbReference type="EMBL" id="CP133620">
    <property type="protein sequence ID" value="WMV45478.1"/>
    <property type="molecule type" value="Genomic_DNA"/>
</dbReference>
<comment type="subcellular location">
    <subcellularLocation>
        <location evidence="1">Nucleus</location>
    </subcellularLocation>
</comment>
<evidence type="ECO:0000256" key="5">
    <source>
        <dbReference type="SAM" id="Phobius"/>
    </source>
</evidence>
<dbReference type="GO" id="GO:0003714">
    <property type="term" value="F:transcription corepressor activity"/>
    <property type="evidence" value="ECO:0007669"/>
    <property type="project" value="InterPro"/>
</dbReference>
<dbReference type="AlphaFoldDB" id="A0AAF0UH19"/>
<keyword evidence="3" id="KW-0677">Repeat</keyword>
<dbReference type="PANTHER" id="PTHR22846">
    <property type="entry name" value="WD40 REPEAT PROTEIN"/>
    <property type="match status" value="1"/>
</dbReference>
<keyword evidence="2" id="KW-0853">WD repeat</keyword>
<dbReference type="GO" id="GO:0006357">
    <property type="term" value="P:regulation of transcription by RNA polymerase II"/>
    <property type="evidence" value="ECO:0007669"/>
    <property type="project" value="TreeGrafter"/>
</dbReference>
<gene>
    <name evidence="6" type="ORF">MTR67_038863</name>
</gene>
<reference evidence="6" key="1">
    <citation type="submission" date="2023-08" db="EMBL/GenBank/DDBJ databases">
        <title>A de novo genome assembly of Solanum verrucosum Schlechtendal, a Mexican diploid species geographically isolated from the other diploid A-genome species in potato relatives.</title>
        <authorList>
            <person name="Hosaka K."/>
        </authorList>
    </citation>
    <scope>NUCLEOTIDE SEQUENCE</scope>
    <source>
        <tissue evidence="6">Young leaves</tissue>
    </source>
</reference>
<dbReference type="GO" id="GO:0000118">
    <property type="term" value="C:histone deacetylase complex"/>
    <property type="evidence" value="ECO:0007669"/>
    <property type="project" value="TreeGrafter"/>
</dbReference>
<dbReference type="InterPro" id="IPR045183">
    <property type="entry name" value="Ebi-like"/>
</dbReference>
<evidence type="ECO:0000256" key="4">
    <source>
        <dbReference type="ARBA" id="ARBA00023242"/>
    </source>
</evidence>
<evidence type="ECO:0000313" key="7">
    <source>
        <dbReference type="Proteomes" id="UP001234989"/>
    </source>
</evidence>
<protein>
    <submittedName>
        <fullName evidence="6">Uncharacterized protein</fullName>
    </submittedName>
</protein>
<evidence type="ECO:0000313" key="6">
    <source>
        <dbReference type="EMBL" id="WMV45478.1"/>
    </source>
</evidence>
<keyword evidence="7" id="KW-1185">Reference proteome</keyword>
<sequence>MKKDACLHDFKEHRKEISTIKWSPTGAGTSNTNQQLLLASYSIYWYQSCYHNFLSHVVVAIGSQLHVCYTSVLYIMVGSLFIAKK</sequence>
<feature type="transmembrane region" description="Helical" evidence="5">
    <location>
        <begin position="53"/>
        <end position="83"/>
    </location>
</feature>
<name>A0AAF0UH19_SOLVR</name>
<accession>A0AAF0UH19</accession>
<evidence type="ECO:0000256" key="2">
    <source>
        <dbReference type="ARBA" id="ARBA00022574"/>
    </source>
</evidence>
<keyword evidence="5" id="KW-0472">Membrane</keyword>
<dbReference type="PANTHER" id="PTHR22846:SF67">
    <property type="entry name" value="F-BOX-LIKE_WD REPEAT-CONTAINING PROTEIN TBL1XR1 ISOFORM X1"/>
    <property type="match status" value="1"/>
</dbReference>
<dbReference type="Proteomes" id="UP001234989">
    <property type="component" value="Chromosome 9"/>
</dbReference>